<dbReference type="AlphaFoldDB" id="A0A917H050"/>
<dbReference type="Proteomes" id="UP000600247">
    <property type="component" value="Unassembled WGS sequence"/>
</dbReference>
<evidence type="ECO:0000313" key="1">
    <source>
        <dbReference type="EMBL" id="GGG63208.1"/>
    </source>
</evidence>
<gene>
    <name evidence="1" type="ORF">GCM10010918_16390</name>
</gene>
<dbReference type="EMBL" id="BMHY01000002">
    <property type="protein sequence ID" value="GGG63208.1"/>
    <property type="molecule type" value="Genomic_DNA"/>
</dbReference>
<organism evidence="1 2">
    <name type="scientific">Paenibacillus radicis</name>
    <name type="common">ex Gao et al. 2016</name>
    <dbReference type="NCBI Taxonomy" id="1737354"/>
    <lineage>
        <taxon>Bacteria</taxon>
        <taxon>Bacillati</taxon>
        <taxon>Bacillota</taxon>
        <taxon>Bacilli</taxon>
        <taxon>Bacillales</taxon>
        <taxon>Paenibacillaceae</taxon>
        <taxon>Paenibacillus</taxon>
    </lineage>
</organism>
<protein>
    <submittedName>
        <fullName evidence="1">Uncharacterized protein</fullName>
    </submittedName>
</protein>
<evidence type="ECO:0000313" key="2">
    <source>
        <dbReference type="Proteomes" id="UP000600247"/>
    </source>
</evidence>
<reference evidence="1 2" key="1">
    <citation type="journal article" date="2014" name="Int. J. Syst. Evol. Microbiol.">
        <title>Complete genome sequence of Corynebacterium casei LMG S-19264T (=DSM 44701T), isolated from a smear-ripened cheese.</title>
        <authorList>
            <consortium name="US DOE Joint Genome Institute (JGI-PGF)"/>
            <person name="Walter F."/>
            <person name="Albersmeier A."/>
            <person name="Kalinowski J."/>
            <person name="Ruckert C."/>
        </authorList>
    </citation>
    <scope>NUCLEOTIDE SEQUENCE [LARGE SCALE GENOMIC DNA]</scope>
    <source>
        <strain evidence="1 2">CGMCC 1.15286</strain>
    </source>
</reference>
<accession>A0A917H050</accession>
<comment type="caution">
    <text evidence="1">The sequence shown here is derived from an EMBL/GenBank/DDBJ whole genome shotgun (WGS) entry which is preliminary data.</text>
</comment>
<sequence length="71" mass="8191">MHDFSDKCAKNRGNVTNDANITPNRTWTHRFVFSIMVFKNIRIGCGKVSLFIDKYGLQLVPVYDLKTKRIG</sequence>
<keyword evidence="2" id="KW-1185">Reference proteome</keyword>
<proteinExistence type="predicted"/>
<name>A0A917H050_9BACL</name>